<keyword evidence="11" id="KW-1185">Reference proteome</keyword>
<evidence type="ECO:0000256" key="1">
    <source>
        <dbReference type="ARBA" id="ARBA00022598"/>
    </source>
</evidence>
<evidence type="ECO:0000256" key="7">
    <source>
        <dbReference type="HAMAP-Rule" id="MF_01428"/>
    </source>
</evidence>
<dbReference type="InterPro" id="IPR000924">
    <property type="entry name" value="Glu/Gln-tRNA-synth"/>
</dbReference>
<comment type="function">
    <text evidence="7">Catalyzes the tRNA-independent activation of glutamate in presence of ATP and the subsequent transfer of glutamate onto a tRNA(Asp). Glutamate is transferred on the 2-amino-5-(4,5-dihydroxy-2-cyclopenten-1-yl) moiety of the queuosine in the wobble position of the QUC anticodon.</text>
</comment>
<dbReference type="NCBIfam" id="TIGR03838">
    <property type="entry name" value="queuosine_YadB"/>
    <property type="match status" value="1"/>
</dbReference>
<evidence type="ECO:0000256" key="3">
    <source>
        <dbReference type="ARBA" id="ARBA00022741"/>
    </source>
</evidence>
<accession>A0ABQ3B658</accession>
<feature type="binding site" evidence="7">
    <location>
        <position position="49"/>
    </location>
    <ligand>
        <name>L-glutamate</name>
        <dbReference type="ChEBI" id="CHEBI:29985"/>
    </ligand>
</feature>
<feature type="binding site" evidence="7">
    <location>
        <begin position="13"/>
        <end position="17"/>
    </location>
    <ligand>
        <name>L-glutamate</name>
        <dbReference type="ChEBI" id="CHEBI:29985"/>
    </ligand>
</feature>
<evidence type="ECO:0000256" key="5">
    <source>
        <dbReference type="ARBA" id="ARBA00022840"/>
    </source>
</evidence>
<gene>
    <name evidence="7 10" type="primary">gluQ</name>
    <name evidence="10" type="ORF">GCM10011613_26370</name>
</gene>
<comment type="caution">
    <text evidence="10">The sequence shown here is derived from an EMBL/GenBank/DDBJ whole genome shotgun (WGS) entry which is preliminary data.</text>
</comment>
<organism evidence="10 11">
    <name type="scientific">Cellvibrio zantedeschiae</name>
    <dbReference type="NCBI Taxonomy" id="1237077"/>
    <lineage>
        <taxon>Bacteria</taxon>
        <taxon>Pseudomonadati</taxon>
        <taxon>Pseudomonadota</taxon>
        <taxon>Gammaproteobacteria</taxon>
        <taxon>Cellvibrionales</taxon>
        <taxon>Cellvibrionaceae</taxon>
        <taxon>Cellvibrio</taxon>
    </lineage>
</organism>
<reference evidence="11" key="1">
    <citation type="journal article" date="2019" name="Int. J. Syst. Evol. Microbiol.">
        <title>The Global Catalogue of Microorganisms (GCM) 10K type strain sequencing project: providing services to taxonomists for standard genome sequencing and annotation.</title>
        <authorList>
            <consortium name="The Broad Institute Genomics Platform"/>
            <consortium name="The Broad Institute Genome Sequencing Center for Infectious Disease"/>
            <person name="Wu L."/>
            <person name="Ma J."/>
        </authorList>
    </citation>
    <scope>NUCLEOTIDE SEQUENCE [LARGE SCALE GENOMIC DNA]</scope>
    <source>
        <strain evidence="11">KCTC 32239</strain>
    </source>
</reference>
<dbReference type="Gene3D" id="3.40.50.620">
    <property type="entry name" value="HUPs"/>
    <property type="match status" value="1"/>
</dbReference>
<keyword evidence="4 7" id="KW-0862">Zinc</keyword>
<evidence type="ECO:0000259" key="9">
    <source>
        <dbReference type="Pfam" id="PF00749"/>
    </source>
</evidence>
<dbReference type="RefSeq" id="WP_189419334.1">
    <property type="nucleotide sequence ID" value="NZ_BMYZ01000002.1"/>
</dbReference>
<dbReference type="Proteomes" id="UP000619761">
    <property type="component" value="Unassembled WGS sequence"/>
</dbReference>
<dbReference type="InterPro" id="IPR014729">
    <property type="entry name" value="Rossmann-like_a/b/a_fold"/>
</dbReference>
<sequence>MSESSTQSGYIGRFAPSPTGPLHFGSLVSALASYLDAHHNGGKWLVRMEDLDPPREQAGAADAILRCLEDYGLGWDDSVIYQSQRWDLYEAYLSRLRQQNLLYPCDCTRQDLQAMGGIYNGRCRSRHPDINQPHAQRLKLYDLPTGFFQSDELRFTDLIQGEQTQNLRTQAGDQILKRKDGLYAYQLAVVVDDIEQGITHIIRGSDLLDVTARQIFLFQLLSAPVPKFGHVTLASQSNGQKLSKQNLAPALELKDAGTNLWLALAFLGQKPPQELYGATSKELLSWGKNNWQLPAIKGLSAIYSPLAPSIRNSDE</sequence>
<protein>
    <recommendedName>
        <fullName evidence="7">Glutamyl-Q tRNA(Asp) synthetase</fullName>
        <shortName evidence="7">Glu-Q-RSs</shortName>
        <ecNumber evidence="7">6.1.1.-</ecNumber>
    </recommendedName>
</protein>
<name>A0ABQ3B658_9GAMM</name>
<evidence type="ECO:0000313" key="11">
    <source>
        <dbReference type="Proteomes" id="UP000619761"/>
    </source>
</evidence>
<dbReference type="HAMAP" id="MF_01428">
    <property type="entry name" value="Glu_Q_tRNA_synth"/>
    <property type="match status" value="1"/>
</dbReference>
<dbReference type="PRINTS" id="PR00987">
    <property type="entry name" value="TRNASYNTHGLU"/>
</dbReference>
<evidence type="ECO:0000256" key="4">
    <source>
        <dbReference type="ARBA" id="ARBA00022833"/>
    </source>
</evidence>
<evidence type="ECO:0000256" key="2">
    <source>
        <dbReference type="ARBA" id="ARBA00022723"/>
    </source>
</evidence>
<dbReference type="PANTHER" id="PTHR43311">
    <property type="entry name" value="GLUTAMATE--TRNA LIGASE"/>
    <property type="match status" value="1"/>
</dbReference>
<keyword evidence="8" id="KW-0648">Protein biosynthesis</keyword>
<evidence type="ECO:0000256" key="8">
    <source>
        <dbReference type="RuleBase" id="RU363037"/>
    </source>
</evidence>
<dbReference type="EMBL" id="BMYZ01000002">
    <property type="protein sequence ID" value="GGY80074.1"/>
    <property type="molecule type" value="Genomic_DNA"/>
</dbReference>
<feature type="domain" description="Glutamyl/glutaminyl-tRNA synthetase class Ib catalytic" evidence="9">
    <location>
        <begin position="13"/>
        <end position="248"/>
    </location>
</feature>
<dbReference type="PANTHER" id="PTHR43311:SF1">
    <property type="entry name" value="GLUTAMYL-Q TRNA(ASP) SYNTHETASE"/>
    <property type="match status" value="1"/>
</dbReference>
<comment type="cofactor">
    <cofactor evidence="7">
        <name>Zn(2+)</name>
        <dbReference type="ChEBI" id="CHEBI:29105"/>
    </cofactor>
    <text evidence="7">Binds 1 zinc ion per subunit.</text>
</comment>
<dbReference type="Pfam" id="PF00749">
    <property type="entry name" value="tRNA-synt_1c"/>
    <property type="match status" value="1"/>
</dbReference>
<keyword evidence="1 7" id="KW-0436">Ligase</keyword>
<feature type="binding site" evidence="7">
    <location>
        <position position="105"/>
    </location>
    <ligand>
        <name>Zn(2+)</name>
        <dbReference type="ChEBI" id="CHEBI:29105"/>
    </ligand>
</feature>
<feature type="binding site" evidence="7">
    <location>
        <position position="107"/>
    </location>
    <ligand>
        <name>Zn(2+)</name>
        <dbReference type="ChEBI" id="CHEBI:29105"/>
    </ligand>
</feature>
<dbReference type="InterPro" id="IPR049940">
    <property type="entry name" value="GluQ/Sye"/>
</dbReference>
<feature type="short sequence motif" description="'KMSKS' region" evidence="7">
    <location>
        <begin position="241"/>
        <end position="245"/>
    </location>
</feature>
<keyword evidence="6 7" id="KW-0030">Aminoacyl-tRNA synthetase</keyword>
<keyword evidence="5 7" id="KW-0067">ATP-binding</keyword>
<evidence type="ECO:0000313" key="10">
    <source>
        <dbReference type="EMBL" id="GGY80074.1"/>
    </source>
</evidence>
<feature type="short sequence motif" description="'HIGH' region" evidence="7">
    <location>
        <begin position="16"/>
        <end position="26"/>
    </location>
</feature>
<dbReference type="SUPFAM" id="SSF52374">
    <property type="entry name" value="Nucleotidylyl transferase"/>
    <property type="match status" value="1"/>
</dbReference>
<keyword evidence="3 7" id="KW-0547">Nucleotide-binding</keyword>
<dbReference type="NCBIfam" id="NF004314">
    <property type="entry name" value="PRK05710.1-3"/>
    <property type="match status" value="1"/>
</dbReference>
<feature type="binding site" evidence="7">
    <location>
        <position position="185"/>
    </location>
    <ligand>
        <name>L-glutamate</name>
        <dbReference type="ChEBI" id="CHEBI:29985"/>
    </ligand>
</feature>
<dbReference type="InterPro" id="IPR020058">
    <property type="entry name" value="Glu/Gln-tRNA-synth_Ib_cat-dom"/>
</dbReference>
<feature type="binding site" evidence="7">
    <location>
        <position position="203"/>
    </location>
    <ligand>
        <name>L-glutamate</name>
        <dbReference type="ChEBI" id="CHEBI:29985"/>
    </ligand>
</feature>
<dbReference type="InterPro" id="IPR022380">
    <property type="entry name" value="Glu-Q_tRNA(Asp)_Synthase"/>
</dbReference>
<comment type="similarity">
    <text evidence="7">Belongs to the class-I aminoacyl-tRNA synthetase family. GluQ subfamily.</text>
</comment>
<evidence type="ECO:0000256" key="6">
    <source>
        <dbReference type="ARBA" id="ARBA00023146"/>
    </source>
</evidence>
<proteinExistence type="inferred from homology"/>
<dbReference type="EC" id="6.1.1.-" evidence="7"/>
<feature type="binding site" evidence="7">
    <location>
        <position position="119"/>
    </location>
    <ligand>
        <name>Zn(2+)</name>
        <dbReference type="ChEBI" id="CHEBI:29105"/>
    </ligand>
</feature>
<feature type="binding site" evidence="7">
    <location>
        <position position="244"/>
    </location>
    <ligand>
        <name>ATP</name>
        <dbReference type="ChEBI" id="CHEBI:30616"/>
    </ligand>
</feature>
<keyword evidence="2 7" id="KW-0479">Metal-binding</keyword>
<feature type="binding site" evidence="7">
    <location>
        <position position="123"/>
    </location>
    <ligand>
        <name>Zn(2+)</name>
        <dbReference type="ChEBI" id="CHEBI:29105"/>
    </ligand>
</feature>